<comment type="caution">
    <text evidence="4">The sequence shown here is derived from an EMBL/GenBank/DDBJ whole genome shotgun (WGS) entry which is preliminary data.</text>
</comment>
<dbReference type="Proteomes" id="UP000249524">
    <property type="component" value="Unassembled WGS sequence"/>
</dbReference>
<dbReference type="EMBL" id="QFYS01000008">
    <property type="protein sequence ID" value="RAK63274.1"/>
    <property type="molecule type" value="Genomic_DNA"/>
</dbReference>
<protein>
    <submittedName>
        <fullName evidence="4">Alkaline phosphatase</fullName>
    </submittedName>
</protein>
<dbReference type="OrthoDB" id="327733at2"/>
<name>A0A328BBV7_9CAUL</name>
<dbReference type="PANTHER" id="PTHR43606">
    <property type="entry name" value="PHOSPHATASE, PUTATIVE (AFU_ORTHOLOGUE AFUA_6G08710)-RELATED"/>
    <property type="match status" value="1"/>
</dbReference>
<feature type="domain" description="Phospholipase D N-terminal" evidence="3">
    <location>
        <begin position="44"/>
        <end position="139"/>
    </location>
</feature>
<feature type="chain" id="PRO_5016416887" evidence="1">
    <location>
        <begin position="33"/>
        <end position="512"/>
    </location>
</feature>
<reference evidence="4 5" key="1">
    <citation type="submission" date="2018-05" db="EMBL/GenBank/DDBJ databases">
        <authorList>
            <person name="Lanie J.A."/>
            <person name="Ng W.-L."/>
            <person name="Kazmierczak K.M."/>
            <person name="Andrzejewski T.M."/>
            <person name="Davidsen T.M."/>
            <person name="Wayne K.J."/>
            <person name="Tettelin H."/>
            <person name="Glass J.I."/>
            <person name="Rusch D."/>
            <person name="Podicherti R."/>
            <person name="Tsui H.-C.T."/>
            <person name="Winkler M.E."/>
        </authorList>
    </citation>
    <scope>NUCLEOTIDE SEQUENCE [LARGE SCALE GENOMIC DNA]</scope>
    <source>
        <strain evidence="4 5">BUT-10</strain>
    </source>
</reference>
<evidence type="ECO:0000259" key="2">
    <source>
        <dbReference type="Pfam" id="PF09423"/>
    </source>
</evidence>
<dbReference type="InterPro" id="IPR032093">
    <property type="entry name" value="PhoD_N"/>
</dbReference>
<dbReference type="InterPro" id="IPR006311">
    <property type="entry name" value="TAT_signal"/>
</dbReference>
<dbReference type="Gene3D" id="2.60.40.380">
    <property type="entry name" value="Purple acid phosphatase-like, N-terminal"/>
    <property type="match status" value="1"/>
</dbReference>
<organism evidence="4 5">
    <name type="scientific">Phenylobacterium kunshanense</name>
    <dbReference type="NCBI Taxonomy" id="1445034"/>
    <lineage>
        <taxon>Bacteria</taxon>
        <taxon>Pseudomonadati</taxon>
        <taxon>Pseudomonadota</taxon>
        <taxon>Alphaproteobacteria</taxon>
        <taxon>Caulobacterales</taxon>
        <taxon>Caulobacteraceae</taxon>
        <taxon>Phenylobacterium</taxon>
    </lineage>
</organism>
<dbReference type="PANTHER" id="PTHR43606:SF2">
    <property type="entry name" value="ALKALINE PHOSPHATASE FAMILY PROTEIN (AFU_ORTHOLOGUE AFUA_5G03860)"/>
    <property type="match status" value="1"/>
</dbReference>
<dbReference type="CDD" id="cd07389">
    <property type="entry name" value="MPP_PhoD"/>
    <property type="match status" value="1"/>
</dbReference>
<evidence type="ECO:0000313" key="5">
    <source>
        <dbReference type="Proteomes" id="UP000249524"/>
    </source>
</evidence>
<feature type="signal peptide" evidence="1">
    <location>
        <begin position="1"/>
        <end position="32"/>
    </location>
</feature>
<dbReference type="InterPro" id="IPR052900">
    <property type="entry name" value="Phospholipid_Metab_Enz"/>
</dbReference>
<dbReference type="Pfam" id="PF09423">
    <property type="entry name" value="PhoD"/>
    <property type="match status" value="1"/>
</dbReference>
<dbReference type="InterPro" id="IPR018946">
    <property type="entry name" value="PhoD-like_MPP"/>
</dbReference>
<keyword evidence="1" id="KW-0732">Signal</keyword>
<evidence type="ECO:0000256" key="1">
    <source>
        <dbReference type="SAM" id="SignalP"/>
    </source>
</evidence>
<gene>
    <name evidence="4" type="ORF">DJ019_16200</name>
</gene>
<dbReference type="Gene3D" id="3.60.21.70">
    <property type="entry name" value="PhoD-like phosphatase"/>
    <property type="match status" value="1"/>
</dbReference>
<keyword evidence="5" id="KW-1185">Reference proteome</keyword>
<evidence type="ECO:0000259" key="3">
    <source>
        <dbReference type="Pfam" id="PF16655"/>
    </source>
</evidence>
<feature type="domain" description="PhoD-like phosphatase metallophosphatase" evidence="2">
    <location>
        <begin position="152"/>
        <end position="481"/>
    </location>
</feature>
<accession>A0A328BBV7</accession>
<dbReference type="PROSITE" id="PS51318">
    <property type="entry name" value="TAT"/>
    <property type="match status" value="1"/>
</dbReference>
<dbReference type="InterPro" id="IPR029052">
    <property type="entry name" value="Metallo-depent_PP-like"/>
</dbReference>
<proteinExistence type="predicted"/>
<dbReference type="SUPFAM" id="SSF56300">
    <property type="entry name" value="Metallo-dependent phosphatases"/>
    <property type="match status" value="1"/>
</dbReference>
<dbReference type="Pfam" id="PF16655">
    <property type="entry name" value="PhoD_N"/>
    <property type="match status" value="1"/>
</dbReference>
<evidence type="ECO:0000313" key="4">
    <source>
        <dbReference type="EMBL" id="RAK63274.1"/>
    </source>
</evidence>
<dbReference type="InterPro" id="IPR038607">
    <property type="entry name" value="PhoD-like_sf"/>
</dbReference>
<dbReference type="RefSeq" id="WP_111277114.1">
    <property type="nucleotide sequence ID" value="NZ_QFYS01000008.1"/>
</dbReference>
<sequence length="512" mass="56215">MVGAPSRRLLLAQAAALAGAALTPAAWTSALAQTRLAAYPFRAGIASGEPLSDGVVLWTRLVTDPKAMDAGMTRAPVQVRWEIAEDEGLKRTVARGERMAVAEAGHSVHVEVGGLRPDREYWYRFTAGGHASPLGRTRTAPRPDADVSKLRLAYGSCQKYESGFYAAHRALAAERPDLVLFLGDYIYEKAASDAGVRRHPEVACLDLASYRQRYAWYKADADLQAAHAAAPWMVMWDDHEVSNDYGNDQDRSPTPPAEFLKRRAAAYQAYYENMPLRRLAKPVGPQMQLYRALRWGRLARLAVVDDRQYRDRRTCDELSRGKMIPAACPARTDPDRSLLGAGQEAWLQRELRQTGARWNLLGQQTLMAEVIAPDGRVSNDGWDGYAQTRRRVLEGWRDAKTSNPVVLGGDVHTFFAADLAFEPGGKPVASEFVGGSIASLGRSKEIVQGMLAIQPDLKFGDGDTRGYGVVEITPKACEVTFRGVENALVQGSPVRDLAKFVVEDGEAGMKRA</sequence>
<dbReference type="AlphaFoldDB" id="A0A328BBV7"/>